<reference evidence="3" key="1">
    <citation type="journal article" date="2014" name="Science">
        <title>Ancient hybridizations among the ancestral genomes of bread wheat.</title>
        <authorList>
            <consortium name="International Wheat Genome Sequencing Consortium,"/>
            <person name="Marcussen T."/>
            <person name="Sandve S.R."/>
            <person name="Heier L."/>
            <person name="Spannagl M."/>
            <person name="Pfeifer M."/>
            <person name="Jakobsen K.S."/>
            <person name="Wulff B.B."/>
            <person name="Steuernagel B."/>
            <person name="Mayer K.F."/>
            <person name="Olsen O.A."/>
        </authorList>
    </citation>
    <scope>NUCLEOTIDE SEQUENCE [LARGE SCALE GENOMIC DNA]</scope>
    <source>
        <strain evidence="3">cv. AL8/78</strain>
    </source>
</reference>
<dbReference type="AlphaFoldDB" id="A0A452Z3U9"/>
<dbReference type="EnsemblPlants" id="AET1Gv20625200.1">
    <property type="protein sequence ID" value="AET1Gv20625200.1"/>
    <property type="gene ID" value="AET1Gv20625200"/>
</dbReference>
<dbReference type="Gramene" id="AET1Gv20625200.6">
    <property type="protein sequence ID" value="AET1Gv20625200.6"/>
    <property type="gene ID" value="AET1Gv20625200"/>
</dbReference>
<dbReference type="Gramene" id="AET1Gv20625200.5">
    <property type="protein sequence ID" value="AET1Gv20625200.5"/>
    <property type="gene ID" value="AET1Gv20625200"/>
</dbReference>
<dbReference type="EnsemblPlants" id="AET1Gv20625200.10">
    <property type="protein sequence ID" value="AET1Gv20625200.10"/>
    <property type="gene ID" value="AET1Gv20625200"/>
</dbReference>
<reference evidence="2" key="4">
    <citation type="submission" date="2019-03" db="UniProtKB">
        <authorList>
            <consortium name="EnsemblPlants"/>
        </authorList>
    </citation>
    <scope>IDENTIFICATION</scope>
</reference>
<evidence type="ECO:0000259" key="1">
    <source>
        <dbReference type="Pfam" id="PF03017"/>
    </source>
</evidence>
<dbReference type="Gramene" id="AET1Gv20625200.4">
    <property type="protein sequence ID" value="AET1Gv20625200.4"/>
    <property type="gene ID" value="AET1Gv20625200"/>
</dbReference>
<dbReference type="EnsemblPlants" id="AET1Gv20625200.3">
    <property type="protein sequence ID" value="AET1Gv20625200.3"/>
    <property type="gene ID" value="AET1Gv20625200"/>
</dbReference>
<dbReference type="Gramene" id="AET1Gv20625200.1">
    <property type="protein sequence ID" value="AET1Gv20625200.1"/>
    <property type="gene ID" value="AET1Gv20625200"/>
</dbReference>
<organism evidence="2 3">
    <name type="scientific">Aegilops tauschii subsp. strangulata</name>
    <name type="common">Goatgrass</name>
    <dbReference type="NCBI Taxonomy" id="200361"/>
    <lineage>
        <taxon>Eukaryota</taxon>
        <taxon>Viridiplantae</taxon>
        <taxon>Streptophyta</taxon>
        <taxon>Embryophyta</taxon>
        <taxon>Tracheophyta</taxon>
        <taxon>Spermatophyta</taxon>
        <taxon>Magnoliopsida</taxon>
        <taxon>Liliopsida</taxon>
        <taxon>Poales</taxon>
        <taxon>Poaceae</taxon>
        <taxon>BOP clade</taxon>
        <taxon>Pooideae</taxon>
        <taxon>Triticodae</taxon>
        <taxon>Triticeae</taxon>
        <taxon>Triticinae</taxon>
        <taxon>Aegilops</taxon>
    </lineage>
</organism>
<keyword evidence="3" id="KW-1185">Reference proteome</keyword>
<dbReference type="Gramene" id="AET1Gv20625200.17">
    <property type="protein sequence ID" value="AET1Gv20625200.17"/>
    <property type="gene ID" value="AET1Gv20625200"/>
</dbReference>
<dbReference type="Gramene" id="AET1Gv20625200.21">
    <property type="protein sequence ID" value="AET1Gv20625200.21"/>
    <property type="gene ID" value="AET1Gv20625200"/>
</dbReference>
<dbReference type="Gramene" id="AET1Gv20625200.20">
    <property type="protein sequence ID" value="AET1Gv20625200.20"/>
    <property type="gene ID" value="AET1Gv20625200"/>
</dbReference>
<dbReference type="EnsemblPlants" id="AET1Gv20625200.21">
    <property type="protein sequence ID" value="AET1Gv20625200.21"/>
    <property type="gene ID" value="AET1Gv20625200"/>
</dbReference>
<dbReference type="Gramene" id="AET1Gv20625200.13">
    <property type="protein sequence ID" value="AET1Gv20625200.13"/>
    <property type="gene ID" value="AET1Gv20625200"/>
</dbReference>
<accession>A0A452Z3U9</accession>
<reference evidence="2" key="3">
    <citation type="journal article" date="2017" name="Nature">
        <title>Genome sequence of the progenitor of the wheat D genome Aegilops tauschii.</title>
        <authorList>
            <person name="Luo M.C."/>
            <person name="Gu Y.Q."/>
            <person name="Puiu D."/>
            <person name="Wang H."/>
            <person name="Twardziok S.O."/>
            <person name="Deal K.R."/>
            <person name="Huo N."/>
            <person name="Zhu T."/>
            <person name="Wang L."/>
            <person name="Wang Y."/>
            <person name="McGuire P.E."/>
            <person name="Liu S."/>
            <person name="Long H."/>
            <person name="Ramasamy R.K."/>
            <person name="Rodriguez J.C."/>
            <person name="Van S.L."/>
            <person name="Yuan L."/>
            <person name="Wang Z."/>
            <person name="Xia Z."/>
            <person name="Xiao L."/>
            <person name="Anderson O.D."/>
            <person name="Ouyang S."/>
            <person name="Liang Y."/>
            <person name="Zimin A.V."/>
            <person name="Pertea G."/>
            <person name="Qi P."/>
            <person name="Bennetzen J.L."/>
            <person name="Dai X."/>
            <person name="Dawson M.W."/>
            <person name="Muller H.G."/>
            <person name="Kugler K."/>
            <person name="Rivarola-Duarte L."/>
            <person name="Spannagl M."/>
            <person name="Mayer K.F.X."/>
            <person name="Lu F.H."/>
            <person name="Bevan M.W."/>
            <person name="Leroy P."/>
            <person name="Li P."/>
            <person name="You F.M."/>
            <person name="Sun Q."/>
            <person name="Liu Z."/>
            <person name="Lyons E."/>
            <person name="Wicker T."/>
            <person name="Salzberg S.L."/>
            <person name="Devos K.M."/>
            <person name="Dvorak J."/>
        </authorList>
    </citation>
    <scope>NUCLEOTIDE SEQUENCE [LARGE SCALE GENOMIC DNA]</scope>
    <source>
        <strain evidence="2">cv. AL8/78</strain>
    </source>
</reference>
<dbReference type="Gramene" id="AET1Gv20625200.10">
    <property type="protein sequence ID" value="AET1Gv20625200.10"/>
    <property type="gene ID" value="AET1Gv20625200"/>
</dbReference>
<feature type="domain" description="Transposase Tnp1/En/Spm-like" evidence="1">
    <location>
        <begin position="5"/>
        <end position="73"/>
    </location>
</feature>
<dbReference type="Gramene" id="AET1Gv20625200.9">
    <property type="protein sequence ID" value="AET1Gv20625200.9"/>
    <property type="gene ID" value="AET1Gv20625200"/>
</dbReference>
<protein>
    <recommendedName>
        <fullName evidence="1">Transposase Tnp1/En/Spm-like domain-containing protein</fullName>
    </recommendedName>
</protein>
<dbReference type="Pfam" id="PF03017">
    <property type="entry name" value="Transposase_23"/>
    <property type="match status" value="1"/>
</dbReference>
<dbReference type="EnsemblPlants" id="AET1Gv20625200.20">
    <property type="protein sequence ID" value="AET1Gv20625200.20"/>
    <property type="gene ID" value="AET1Gv20625200"/>
</dbReference>
<evidence type="ECO:0000313" key="3">
    <source>
        <dbReference type="Proteomes" id="UP000015105"/>
    </source>
</evidence>
<dbReference type="Gramene" id="AET1Gv20625200.3">
    <property type="protein sequence ID" value="AET1Gv20625200.3"/>
    <property type="gene ID" value="AET1Gv20625200"/>
</dbReference>
<proteinExistence type="predicted"/>
<dbReference type="EnsemblPlants" id="AET1Gv20625200.9">
    <property type="protein sequence ID" value="AET1Gv20625200.9"/>
    <property type="gene ID" value="AET1Gv20625200"/>
</dbReference>
<name>A0A452Z3U9_AEGTS</name>
<dbReference type="InterPro" id="IPR004264">
    <property type="entry name" value="Transposase_23"/>
</dbReference>
<dbReference type="EnsemblPlants" id="AET1Gv20625200.5">
    <property type="protein sequence ID" value="AET1Gv20625200.5"/>
    <property type="gene ID" value="AET1Gv20625200"/>
</dbReference>
<dbReference type="EnsemblPlants" id="AET1Gv20625200.13">
    <property type="protein sequence ID" value="AET1Gv20625200.13"/>
    <property type="gene ID" value="AET1Gv20625200"/>
</dbReference>
<dbReference type="EnsemblPlants" id="AET1Gv20625200.17">
    <property type="protein sequence ID" value="AET1Gv20625200.17"/>
    <property type="gene ID" value="AET1Gv20625200"/>
</dbReference>
<dbReference type="EnsemblPlants" id="AET1Gv20625200.19">
    <property type="protein sequence ID" value="AET1Gv20625200.19"/>
    <property type="gene ID" value="AET1Gv20625200"/>
</dbReference>
<evidence type="ECO:0000313" key="2">
    <source>
        <dbReference type="EnsemblPlants" id="AET1Gv20625200.10"/>
    </source>
</evidence>
<sequence>MDKVEVVLYSMNSRNKDKLVAKGTLVSKEKTYVVGGNMLGVQYVAVLVRGCTYLGDEKLVRPYEKFQTVRDAMGSIIAWPRSHVSMFSFKHCVCSNLHMCDMLFIQNLSCF</sequence>
<dbReference type="Gramene" id="AET1Gv20625200.19">
    <property type="protein sequence ID" value="AET1Gv20625200.19"/>
    <property type="gene ID" value="AET1Gv20625200"/>
</dbReference>
<dbReference type="Proteomes" id="UP000015105">
    <property type="component" value="Chromosome 1D"/>
</dbReference>
<reference evidence="2" key="5">
    <citation type="journal article" date="2021" name="G3 (Bethesda)">
        <title>Aegilops tauschii genome assembly Aet v5.0 features greater sequence contiguity and improved annotation.</title>
        <authorList>
            <person name="Wang L."/>
            <person name="Zhu T."/>
            <person name="Rodriguez J.C."/>
            <person name="Deal K.R."/>
            <person name="Dubcovsky J."/>
            <person name="McGuire P.E."/>
            <person name="Lux T."/>
            <person name="Spannagl M."/>
            <person name="Mayer K.F.X."/>
            <person name="Baldrich P."/>
            <person name="Meyers B.C."/>
            <person name="Huo N."/>
            <person name="Gu Y.Q."/>
            <person name="Zhou H."/>
            <person name="Devos K.M."/>
            <person name="Bennetzen J.L."/>
            <person name="Unver T."/>
            <person name="Budak H."/>
            <person name="Gulick P.J."/>
            <person name="Galiba G."/>
            <person name="Kalapos B."/>
            <person name="Nelson D.R."/>
            <person name="Li P."/>
            <person name="You F.M."/>
            <person name="Luo M.C."/>
            <person name="Dvorak J."/>
        </authorList>
    </citation>
    <scope>NUCLEOTIDE SEQUENCE [LARGE SCALE GENOMIC DNA]</scope>
    <source>
        <strain evidence="2">cv. AL8/78</strain>
    </source>
</reference>
<dbReference type="EnsemblPlants" id="AET1Gv20625200.4">
    <property type="protein sequence ID" value="AET1Gv20625200.4"/>
    <property type="gene ID" value="AET1Gv20625200"/>
</dbReference>
<reference evidence="3" key="2">
    <citation type="journal article" date="2017" name="Nat. Plants">
        <title>The Aegilops tauschii genome reveals multiple impacts of transposons.</title>
        <authorList>
            <person name="Zhao G."/>
            <person name="Zou C."/>
            <person name="Li K."/>
            <person name="Wang K."/>
            <person name="Li T."/>
            <person name="Gao L."/>
            <person name="Zhang X."/>
            <person name="Wang H."/>
            <person name="Yang Z."/>
            <person name="Liu X."/>
            <person name="Jiang W."/>
            <person name="Mao L."/>
            <person name="Kong X."/>
            <person name="Jiao Y."/>
            <person name="Jia J."/>
        </authorList>
    </citation>
    <scope>NUCLEOTIDE SEQUENCE [LARGE SCALE GENOMIC DNA]</scope>
    <source>
        <strain evidence="3">cv. AL8/78</strain>
    </source>
</reference>
<dbReference type="EnsemblPlants" id="AET1Gv20625200.6">
    <property type="protein sequence ID" value="AET1Gv20625200.6"/>
    <property type="gene ID" value="AET1Gv20625200"/>
</dbReference>